<proteinExistence type="predicted"/>
<keyword evidence="2" id="KW-0812">Transmembrane</keyword>
<keyword evidence="4" id="KW-1185">Reference proteome</keyword>
<organism evidence="3 4">
    <name type="scientific">Puccinia striiformis f. sp. tritici PST-78</name>
    <dbReference type="NCBI Taxonomy" id="1165861"/>
    <lineage>
        <taxon>Eukaryota</taxon>
        <taxon>Fungi</taxon>
        <taxon>Dikarya</taxon>
        <taxon>Basidiomycota</taxon>
        <taxon>Pucciniomycotina</taxon>
        <taxon>Pucciniomycetes</taxon>
        <taxon>Pucciniales</taxon>
        <taxon>Pucciniaceae</taxon>
        <taxon>Puccinia</taxon>
    </lineage>
</organism>
<dbReference type="OrthoDB" id="2507414at2759"/>
<evidence type="ECO:0000256" key="1">
    <source>
        <dbReference type="SAM" id="MobiDB-lite"/>
    </source>
</evidence>
<protein>
    <submittedName>
        <fullName evidence="3">Uncharacterized protein</fullName>
    </submittedName>
</protein>
<dbReference type="EMBL" id="AJIL01000021">
    <property type="protein sequence ID" value="KNF02712.1"/>
    <property type="molecule type" value="Genomic_DNA"/>
</dbReference>
<keyword evidence="2" id="KW-0472">Membrane</keyword>
<dbReference type="Proteomes" id="UP000054564">
    <property type="component" value="Unassembled WGS sequence"/>
</dbReference>
<evidence type="ECO:0000313" key="4">
    <source>
        <dbReference type="Proteomes" id="UP000054564"/>
    </source>
</evidence>
<evidence type="ECO:0000313" key="3">
    <source>
        <dbReference type="EMBL" id="KNF02712.1"/>
    </source>
</evidence>
<gene>
    <name evidence="3" type="ORF">PSTG_03998</name>
</gene>
<feature type="region of interest" description="Disordered" evidence="1">
    <location>
        <begin position="1"/>
        <end position="38"/>
    </location>
</feature>
<keyword evidence="2" id="KW-1133">Transmembrane helix</keyword>
<evidence type="ECO:0000256" key="2">
    <source>
        <dbReference type="SAM" id="Phobius"/>
    </source>
</evidence>
<feature type="compositionally biased region" description="Pro residues" evidence="1">
    <location>
        <begin position="1"/>
        <end position="12"/>
    </location>
</feature>
<accession>A0A0L0VU23</accession>
<feature type="compositionally biased region" description="Low complexity" evidence="1">
    <location>
        <begin position="13"/>
        <end position="24"/>
    </location>
</feature>
<comment type="caution">
    <text evidence="3">The sequence shown here is derived from an EMBL/GenBank/DDBJ whole genome shotgun (WGS) entry which is preliminary data.</text>
</comment>
<reference evidence="4" key="1">
    <citation type="submission" date="2014-03" db="EMBL/GenBank/DDBJ databases">
        <title>The Genome Sequence of Puccinia striiformis f. sp. tritici PST-78.</title>
        <authorList>
            <consortium name="The Broad Institute Genome Sequencing Platform"/>
            <person name="Cuomo C."/>
            <person name="Hulbert S."/>
            <person name="Chen X."/>
            <person name="Walker B."/>
            <person name="Young S.K."/>
            <person name="Zeng Q."/>
            <person name="Gargeya S."/>
            <person name="Fitzgerald M."/>
            <person name="Haas B."/>
            <person name="Abouelleil A."/>
            <person name="Alvarado L."/>
            <person name="Arachchi H.M."/>
            <person name="Berlin A.M."/>
            <person name="Chapman S.B."/>
            <person name="Goldberg J."/>
            <person name="Griggs A."/>
            <person name="Gujja S."/>
            <person name="Hansen M."/>
            <person name="Howarth C."/>
            <person name="Imamovic A."/>
            <person name="Larimer J."/>
            <person name="McCowan C."/>
            <person name="Montmayeur A."/>
            <person name="Murphy C."/>
            <person name="Neiman D."/>
            <person name="Pearson M."/>
            <person name="Priest M."/>
            <person name="Roberts A."/>
            <person name="Saif S."/>
            <person name="Shea T."/>
            <person name="Sisk P."/>
            <person name="Sykes S."/>
            <person name="Wortman J."/>
            <person name="Nusbaum C."/>
            <person name="Birren B."/>
        </authorList>
    </citation>
    <scope>NUCLEOTIDE SEQUENCE [LARGE SCALE GENOMIC DNA]</scope>
    <source>
        <strain evidence="4">race PST-78</strain>
    </source>
</reference>
<feature type="region of interest" description="Disordered" evidence="1">
    <location>
        <begin position="112"/>
        <end position="138"/>
    </location>
</feature>
<name>A0A0L0VU23_9BASI</name>
<dbReference type="AlphaFoldDB" id="A0A0L0VU23"/>
<sequence>MTPYPQLPPPSAGPSSSSTTTSSGSRKKESVKFSTLDHPPRANLLPPAALLSLLSLAFLCLVFVCFRHTEWIVKARRKIWKLARDQATKISDQIAEYKYNRQGMRRIKLLTDQEEEQQQQDQEQGRGTNSLGRPRNLHQDHSLNLASHHHQSRILGASNHQSSDMNAHLDTEMFDEDEDNEVLPDHHLAIFSR</sequence>
<feature type="transmembrane region" description="Helical" evidence="2">
    <location>
        <begin position="44"/>
        <end position="66"/>
    </location>
</feature>